<sequence length="385" mass="43562">MSAFLFFHESSRSIKRRRFDDELVESSLGAPAGLGSKLGRARTQSTSSPALGIGAPFDLPPSSSVSTLPPTMVPVPVQENRPRRNSSKPSMSGRRNRRPRHPHVTTKDLGRWKPTDDLALIIGVQQTNDLRMVHRGMKFSCRFTVQELQQRWYALLYDASVSRVAVGAMKNLHPELISNVQSRALYSKGEEQLLGTIKSTSQPTLEVFQELVQQNPHILYQGRTAKALFNHWQLMKQYHLLPDQIVQSLPRGEHVLNFSDAEELINDAELTESRDEPVEQELTIADSPPDFDNQTLAVLRGRLVRYLMRSREITMGRSTPDHSVDVDLSLEGPAWKISRRQGTIRLRNNGDFFLCSEGKRPMYVDGRPILAGNKYRLNNNSVVEK</sequence>
<dbReference type="InterPro" id="IPR000253">
    <property type="entry name" value="FHA_dom"/>
</dbReference>
<dbReference type="EMBL" id="OC316855">
    <property type="protein sequence ID" value="CAD7394018.1"/>
    <property type="molecule type" value="Genomic_DNA"/>
</dbReference>
<feature type="region of interest" description="Disordered" evidence="1">
    <location>
        <begin position="28"/>
        <end position="110"/>
    </location>
</feature>
<feature type="domain" description="FHA" evidence="2">
    <location>
        <begin position="313"/>
        <end position="369"/>
    </location>
</feature>
<reference evidence="3" key="1">
    <citation type="submission" date="2020-11" db="EMBL/GenBank/DDBJ databases">
        <authorList>
            <person name="Tran Van P."/>
        </authorList>
    </citation>
    <scope>NUCLEOTIDE SEQUENCE</scope>
</reference>
<dbReference type="InterPro" id="IPR037912">
    <property type="entry name" value="MCRS1"/>
</dbReference>
<feature type="compositionally biased region" description="Basic residues" evidence="1">
    <location>
        <begin position="94"/>
        <end position="104"/>
    </location>
</feature>
<protein>
    <recommendedName>
        <fullName evidence="2">FHA domain-containing protein</fullName>
    </recommendedName>
</protein>
<dbReference type="Pfam" id="PF00498">
    <property type="entry name" value="FHA"/>
    <property type="match status" value="1"/>
</dbReference>
<gene>
    <name evidence="3" type="ORF">TCEB3V08_LOCUS1968</name>
</gene>
<dbReference type="GO" id="GO:0002151">
    <property type="term" value="F:G-quadruplex RNA binding"/>
    <property type="evidence" value="ECO:0007669"/>
    <property type="project" value="InterPro"/>
</dbReference>
<evidence type="ECO:0000259" key="2">
    <source>
        <dbReference type="PROSITE" id="PS50006"/>
    </source>
</evidence>
<evidence type="ECO:0000256" key="1">
    <source>
        <dbReference type="SAM" id="MobiDB-lite"/>
    </source>
</evidence>
<name>A0A7R9CE17_TIMCR</name>
<dbReference type="SUPFAM" id="SSF49879">
    <property type="entry name" value="SMAD/FHA domain"/>
    <property type="match status" value="1"/>
</dbReference>
<feature type="compositionally biased region" description="Low complexity" evidence="1">
    <location>
        <begin position="60"/>
        <end position="77"/>
    </location>
</feature>
<dbReference type="InterPro" id="IPR008984">
    <property type="entry name" value="SMAD_FHA_dom_sf"/>
</dbReference>
<dbReference type="GO" id="GO:0071339">
    <property type="term" value="C:MLL1 complex"/>
    <property type="evidence" value="ECO:0007669"/>
    <property type="project" value="InterPro"/>
</dbReference>
<organism evidence="3">
    <name type="scientific">Timema cristinae</name>
    <name type="common">Walking stick</name>
    <dbReference type="NCBI Taxonomy" id="61476"/>
    <lineage>
        <taxon>Eukaryota</taxon>
        <taxon>Metazoa</taxon>
        <taxon>Ecdysozoa</taxon>
        <taxon>Arthropoda</taxon>
        <taxon>Hexapoda</taxon>
        <taxon>Insecta</taxon>
        <taxon>Pterygota</taxon>
        <taxon>Neoptera</taxon>
        <taxon>Polyneoptera</taxon>
        <taxon>Phasmatodea</taxon>
        <taxon>Timematodea</taxon>
        <taxon>Timematoidea</taxon>
        <taxon>Timematidae</taxon>
        <taxon>Timema</taxon>
    </lineage>
</organism>
<proteinExistence type="predicted"/>
<evidence type="ECO:0000313" key="3">
    <source>
        <dbReference type="EMBL" id="CAD7394018.1"/>
    </source>
</evidence>
<dbReference type="GO" id="GO:0031011">
    <property type="term" value="C:Ino80 complex"/>
    <property type="evidence" value="ECO:0007669"/>
    <property type="project" value="InterPro"/>
</dbReference>
<dbReference type="PANTHER" id="PTHR13233:SF0">
    <property type="entry name" value="MICROSPHERULE PROTEIN 1"/>
    <property type="match status" value="1"/>
</dbReference>
<dbReference type="CDD" id="cd22687">
    <property type="entry name" value="FHA_MCRS1"/>
    <property type="match status" value="1"/>
</dbReference>
<dbReference type="PANTHER" id="PTHR13233">
    <property type="entry name" value="MICROSPHERULE PROTEIN 1"/>
    <property type="match status" value="1"/>
</dbReference>
<dbReference type="PROSITE" id="PS50006">
    <property type="entry name" value="FHA_DOMAIN"/>
    <property type="match status" value="1"/>
</dbReference>
<dbReference type="Gene3D" id="2.60.200.20">
    <property type="match status" value="1"/>
</dbReference>
<dbReference type="Pfam" id="PF13325">
    <property type="entry name" value="MCRS_N"/>
    <property type="match status" value="1"/>
</dbReference>
<dbReference type="GO" id="GO:0044545">
    <property type="term" value="C:NSL complex"/>
    <property type="evidence" value="ECO:0007669"/>
    <property type="project" value="TreeGrafter"/>
</dbReference>
<dbReference type="GO" id="GO:0045944">
    <property type="term" value="P:positive regulation of transcription by RNA polymerase II"/>
    <property type="evidence" value="ECO:0007669"/>
    <property type="project" value="TreeGrafter"/>
</dbReference>
<dbReference type="InterPro" id="IPR025999">
    <property type="entry name" value="MCRS_N"/>
</dbReference>
<accession>A0A7R9CE17</accession>
<dbReference type="AlphaFoldDB" id="A0A7R9CE17"/>